<dbReference type="PANTHER" id="PTHR24412">
    <property type="entry name" value="KELCH PROTEIN"/>
    <property type="match status" value="1"/>
</dbReference>
<dbReference type="InterPro" id="IPR011705">
    <property type="entry name" value="BACK"/>
</dbReference>
<dbReference type="PROSITE" id="PS50097">
    <property type="entry name" value="BTB"/>
    <property type="match status" value="1"/>
</dbReference>
<dbReference type="Pfam" id="PF07707">
    <property type="entry name" value="BACK"/>
    <property type="match status" value="1"/>
</dbReference>
<accession>A0A6G0IP17</accession>
<evidence type="ECO:0000313" key="5">
    <source>
        <dbReference type="Proteomes" id="UP000424527"/>
    </source>
</evidence>
<dbReference type="PIRSF" id="PIRSF037037">
    <property type="entry name" value="Kelch-like_protein_gigaxonin"/>
    <property type="match status" value="1"/>
</dbReference>
<dbReference type="PANTHER" id="PTHR24412:SF172">
    <property type="entry name" value="KELCH-LIKE PROTEIN 10"/>
    <property type="match status" value="1"/>
</dbReference>
<dbReference type="InterPro" id="IPR011333">
    <property type="entry name" value="SKP1/BTB/POZ_sf"/>
</dbReference>
<dbReference type="Gene3D" id="3.30.710.10">
    <property type="entry name" value="Potassium Channel Kv1.1, Chain A"/>
    <property type="match status" value="1"/>
</dbReference>
<dbReference type="InterPro" id="IPR000210">
    <property type="entry name" value="BTB/POZ_dom"/>
</dbReference>
<dbReference type="SMART" id="SM00225">
    <property type="entry name" value="BTB"/>
    <property type="match status" value="1"/>
</dbReference>
<dbReference type="InterPro" id="IPR017096">
    <property type="entry name" value="BTB-kelch_protein"/>
</dbReference>
<dbReference type="SUPFAM" id="SSF117281">
    <property type="entry name" value="Kelch motif"/>
    <property type="match status" value="1"/>
</dbReference>
<reference evidence="4 5" key="1">
    <citation type="submission" date="2019-07" db="EMBL/GenBank/DDBJ databases">
        <title>Chromosome genome assembly for large yellow croaker.</title>
        <authorList>
            <person name="Xiao S."/>
        </authorList>
    </citation>
    <scope>NUCLEOTIDE SEQUENCE [LARGE SCALE GENOMIC DNA]</scope>
    <source>
        <strain evidence="4">JMULYC20181020</strain>
        <tissue evidence="4">Muscle</tissue>
    </source>
</reference>
<keyword evidence="5" id="KW-1185">Reference proteome</keyword>
<dbReference type="EMBL" id="REGW02000008">
    <property type="protein sequence ID" value="KAE8293265.1"/>
    <property type="molecule type" value="Genomic_DNA"/>
</dbReference>
<gene>
    <name evidence="4" type="ORF">D5F01_LYC08371</name>
</gene>
<dbReference type="InterPro" id="IPR006652">
    <property type="entry name" value="Kelch_1"/>
</dbReference>
<keyword evidence="2" id="KW-0677">Repeat</keyword>
<name>A0A6G0IP17_LARCR</name>
<proteinExistence type="predicted"/>
<dbReference type="AlphaFoldDB" id="A0A6G0IP17"/>
<feature type="domain" description="BTB" evidence="3">
    <location>
        <begin position="18"/>
        <end position="84"/>
    </location>
</feature>
<dbReference type="SMART" id="SM00875">
    <property type="entry name" value="BACK"/>
    <property type="match status" value="1"/>
</dbReference>
<organism evidence="4 5">
    <name type="scientific">Larimichthys crocea</name>
    <name type="common">Large yellow croaker</name>
    <name type="synonym">Pseudosciaena crocea</name>
    <dbReference type="NCBI Taxonomy" id="215358"/>
    <lineage>
        <taxon>Eukaryota</taxon>
        <taxon>Metazoa</taxon>
        <taxon>Chordata</taxon>
        <taxon>Craniata</taxon>
        <taxon>Vertebrata</taxon>
        <taxon>Euteleostomi</taxon>
        <taxon>Actinopterygii</taxon>
        <taxon>Neopterygii</taxon>
        <taxon>Teleostei</taxon>
        <taxon>Neoteleostei</taxon>
        <taxon>Acanthomorphata</taxon>
        <taxon>Eupercaria</taxon>
        <taxon>Sciaenidae</taxon>
        <taxon>Larimichthys</taxon>
    </lineage>
</organism>
<dbReference type="Proteomes" id="UP000424527">
    <property type="component" value="Unassembled WGS sequence"/>
</dbReference>
<comment type="caution">
    <text evidence="4">The sequence shown here is derived from an EMBL/GenBank/DDBJ whole genome shotgun (WGS) entry which is preliminary data.</text>
</comment>
<dbReference type="Pfam" id="PF01344">
    <property type="entry name" value="Kelch_1"/>
    <property type="match status" value="2"/>
</dbReference>
<dbReference type="SMART" id="SM00612">
    <property type="entry name" value="Kelch"/>
    <property type="match status" value="6"/>
</dbReference>
<evidence type="ECO:0000256" key="2">
    <source>
        <dbReference type="ARBA" id="ARBA00022737"/>
    </source>
</evidence>
<dbReference type="SUPFAM" id="SSF54695">
    <property type="entry name" value="POZ domain"/>
    <property type="match status" value="1"/>
</dbReference>
<evidence type="ECO:0000259" key="3">
    <source>
        <dbReference type="PROSITE" id="PS50097"/>
    </source>
</evidence>
<evidence type="ECO:0000256" key="1">
    <source>
        <dbReference type="ARBA" id="ARBA00022441"/>
    </source>
</evidence>
<keyword evidence="1" id="KW-0880">Kelch repeat</keyword>
<evidence type="ECO:0000313" key="4">
    <source>
        <dbReference type="EMBL" id="KAE8293265.1"/>
    </source>
</evidence>
<dbReference type="InterPro" id="IPR015915">
    <property type="entry name" value="Kelch-typ_b-propeller"/>
</dbReference>
<protein>
    <submittedName>
        <fullName evidence="4">Kelch-like protein 10</fullName>
    </submittedName>
</protein>
<dbReference type="PRINTS" id="PR00501">
    <property type="entry name" value="KELCHREPEAT"/>
</dbReference>
<dbReference type="Pfam" id="PF00651">
    <property type="entry name" value="BTB"/>
    <property type="match status" value="1"/>
</dbReference>
<dbReference type="FunFam" id="1.25.40.420:FF:000001">
    <property type="entry name" value="Kelch-like family member 12"/>
    <property type="match status" value="1"/>
</dbReference>
<dbReference type="Gene3D" id="2.120.10.80">
    <property type="entry name" value="Kelch-type beta propeller"/>
    <property type="match status" value="2"/>
</dbReference>
<dbReference type="Pfam" id="PF24681">
    <property type="entry name" value="Kelch_KLHDC2_KLHL20_DRC7"/>
    <property type="match status" value="1"/>
</dbReference>
<sequence length="567" mass="64338">MSDSSSVYNELRLQHQLCDVVIRVDNLEFPAHKVILCNCSSYFRALFTNWSTPDCQVFEISNVSSAMIKLIIEFAYTGFVHVTQENVEELFIAADRLNIKGILKACSDFIEGHLDTKNCIGICWFTDTFYNPELKDKAQLFMMNHFEEIAATSEEFLLLSAQQLANIIENDQLNVKERKVFEAILHWIAHAPEERREYIDLLLSKVRLVWMSPGDIIENVTYNELVRSSKECRAILHRARKAILGTQTNMFSQYTFCNPLTRPRLPTAFLLAVGGWTNGHTTNEIEAYDIRADRWFRVAENDEVPRAYLGTAIFNGSMYCIGGFDGAEYFNTVDKFDLGTITWQEVAPMHTRRCYVSVTVLDEFIYALGGYDGEDRLKTAERYQPSTNQWTLIESMNEKRSDASCTTFHGRVYICGGFSGDECLRTAEYYNPQTDQWTRIASMSSRRSGIGVITYANHIFAIGGFSGISRLPTVEVYNPCTGTWHNMPSMLMARSNFGVAVIDNRLFVVGGYQGFTTTSEVECFDVKTNEWSTICDMEISRSALSCCMVSGLPNMAEFAAPHSHSLQ</sequence>
<dbReference type="Gene3D" id="1.25.40.420">
    <property type="match status" value="1"/>
</dbReference>